<dbReference type="RefSeq" id="XP_017775570.1">
    <property type="nucleotide sequence ID" value="XM_017920081.1"/>
</dbReference>
<evidence type="ECO:0000256" key="1">
    <source>
        <dbReference type="SAM" id="MobiDB-lite"/>
    </source>
</evidence>
<feature type="compositionally biased region" description="Polar residues" evidence="1">
    <location>
        <begin position="46"/>
        <end position="65"/>
    </location>
</feature>
<feature type="compositionally biased region" description="Low complexity" evidence="1">
    <location>
        <begin position="386"/>
        <end position="403"/>
    </location>
</feature>
<feature type="region of interest" description="Disordered" evidence="1">
    <location>
        <begin position="454"/>
        <end position="540"/>
    </location>
</feature>
<dbReference type="GO" id="GO:0016874">
    <property type="term" value="F:ligase activity"/>
    <property type="evidence" value="ECO:0007669"/>
    <property type="project" value="UniProtKB-KW"/>
</dbReference>
<feature type="compositionally biased region" description="Basic and acidic residues" evidence="1">
    <location>
        <begin position="579"/>
        <end position="592"/>
    </location>
</feature>
<evidence type="ECO:0000313" key="3">
    <source>
        <dbReference type="RefSeq" id="XP_017775562.1"/>
    </source>
</evidence>
<feature type="compositionally biased region" description="Polar residues" evidence="1">
    <location>
        <begin position="501"/>
        <end position="512"/>
    </location>
</feature>
<protein>
    <submittedName>
        <fullName evidence="3 4">E3 SUMO-protein ligase SIZ1</fullName>
    </submittedName>
</protein>
<feature type="region of interest" description="Disordered" evidence="1">
    <location>
        <begin position="579"/>
        <end position="601"/>
    </location>
</feature>
<dbReference type="GeneID" id="108561924"/>
<organism evidence="2 3">
    <name type="scientific">Nicrophorus vespilloides</name>
    <name type="common">Boreal carrion beetle</name>
    <dbReference type="NCBI Taxonomy" id="110193"/>
    <lineage>
        <taxon>Eukaryota</taxon>
        <taxon>Metazoa</taxon>
        <taxon>Ecdysozoa</taxon>
        <taxon>Arthropoda</taxon>
        <taxon>Hexapoda</taxon>
        <taxon>Insecta</taxon>
        <taxon>Pterygota</taxon>
        <taxon>Neoptera</taxon>
        <taxon>Endopterygota</taxon>
        <taxon>Coleoptera</taxon>
        <taxon>Polyphaga</taxon>
        <taxon>Staphyliniformia</taxon>
        <taxon>Silphidae</taxon>
        <taxon>Nicrophorinae</taxon>
        <taxon>Nicrophorus</taxon>
    </lineage>
</organism>
<evidence type="ECO:0000313" key="4">
    <source>
        <dbReference type="RefSeq" id="XP_017775570.1"/>
    </source>
</evidence>
<feature type="compositionally biased region" description="Basic and acidic residues" evidence="1">
    <location>
        <begin position="530"/>
        <end position="540"/>
    </location>
</feature>
<dbReference type="RefSeq" id="XP_017775562.1">
    <property type="nucleotide sequence ID" value="XM_017920073.1"/>
</dbReference>
<keyword evidence="3 4" id="KW-0436">Ligase</keyword>
<keyword evidence="2" id="KW-1185">Reference proteome</keyword>
<feature type="compositionally biased region" description="Polar residues" evidence="1">
    <location>
        <begin position="89"/>
        <end position="98"/>
    </location>
</feature>
<dbReference type="PANTHER" id="PTHR41156">
    <property type="entry name" value="AGAP006184-PA"/>
    <property type="match status" value="1"/>
</dbReference>
<feature type="region of interest" description="Disordered" evidence="1">
    <location>
        <begin position="381"/>
        <end position="403"/>
    </location>
</feature>
<gene>
    <name evidence="3 4" type="primary">LOC108561924</name>
</gene>
<proteinExistence type="predicted"/>
<name>A0ABM1MLW2_NICVS</name>
<reference evidence="3 4" key="1">
    <citation type="submission" date="2025-05" db="UniProtKB">
        <authorList>
            <consortium name="RefSeq"/>
        </authorList>
    </citation>
    <scope>IDENTIFICATION</scope>
    <source>
        <tissue evidence="3 4">Whole Larva</tissue>
    </source>
</reference>
<evidence type="ECO:0000313" key="2">
    <source>
        <dbReference type="Proteomes" id="UP000695000"/>
    </source>
</evidence>
<dbReference type="PANTHER" id="PTHR41156:SF1">
    <property type="entry name" value="ZASP-LIKE MOTIF DOMAIN-CONTAINING PROTEIN"/>
    <property type="match status" value="1"/>
</dbReference>
<sequence>MSKVERKEYKETKVMRTMSPTRYGGSTHNVTEFDNSLDNLLEDLQSTVPRSKGISNGSSTMTSYRETSRSANSSDHARSSSMTRVKPSNPITEYSTDDSYLYTAPDGSQHVKTVKHESYSYKSTGDVHQPEKSRMQNNINQLDSLLDDLQQVKQSGGYNNNNNNNNNNLTAETEYHKSKVVSGKRIVEKDVYQPRTVERDGSASKEIYQHSEGTYGDIKRTASPSPIRSNTSTLSKQMKVSNVQAYPVDIIETTTPDINPEILASLDPELLPTGNTKVTTTIKTYTYEIPGSGTADSDKYVYSPNQSVTTPSKSFVYNKYENNSLSRNYQAENRYVPPPSPTGGDRQVIKETVTTRNYQPKNYPTEPNKHTYIYNETTNTRNFSDQHYSPSSHPHQQPQYQHPPRNTETYIIKETNTTNRGGDSPDQGHLPPVTTTIQRFDSLTNLNARQYPDVEVFDPKNPPFPTGHHHHQPQQQPHPQSQQMYPQNPSPNPEVNVTYKYKSTSNTTNTYRGQRPDEQYENAPLLPRKFPTDENGPPRKLDELMANIGQEPPNSPYNAGWHAHEEELAQQRKIDTLKAQSEKKEEKKDVPRTKNVTGPPVYYPPGHEMFAMKEEGGGAWRAEGAMAKERGMYKYEAESKSKSKSSSGAAVVPICLPLCCGLPCSII</sequence>
<feature type="compositionally biased region" description="Low complexity" evidence="1">
    <location>
        <begin position="473"/>
        <end position="487"/>
    </location>
</feature>
<feature type="region of interest" description="Disordered" evidence="1">
    <location>
        <begin position="46"/>
        <end position="132"/>
    </location>
</feature>
<dbReference type="Proteomes" id="UP000695000">
    <property type="component" value="Unplaced"/>
</dbReference>
<accession>A0ABM1MLW2</accession>